<dbReference type="VEuPathDB" id="FungiDB:SAPIO_CDS10303"/>
<dbReference type="GO" id="GO:0006351">
    <property type="term" value="P:DNA-templated transcription"/>
    <property type="evidence" value="ECO:0007669"/>
    <property type="project" value="InterPro"/>
</dbReference>
<keyword evidence="1" id="KW-0479">Metal-binding</keyword>
<accession>A0A084FV44</accession>
<dbReference type="EMBL" id="JOWA01000165">
    <property type="protein sequence ID" value="KEZ38956.1"/>
    <property type="molecule type" value="Genomic_DNA"/>
</dbReference>
<dbReference type="GO" id="GO:0003677">
    <property type="term" value="F:DNA binding"/>
    <property type="evidence" value="ECO:0007669"/>
    <property type="project" value="InterPro"/>
</dbReference>
<dbReference type="PANTHER" id="PTHR46910">
    <property type="entry name" value="TRANSCRIPTION FACTOR PDR1"/>
    <property type="match status" value="1"/>
</dbReference>
<organism evidence="4 5">
    <name type="scientific">Pseudallescheria apiosperma</name>
    <name type="common">Scedosporium apiospermum</name>
    <dbReference type="NCBI Taxonomy" id="563466"/>
    <lineage>
        <taxon>Eukaryota</taxon>
        <taxon>Fungi</taxon>
        <taxon>Dikarya</taxon>
        <taxon>Ascomycota</taxon>
        <taxon>Pezizomycotina</taxon>
        <taxon>Sordariomycetes</taxon>
        <taxon>Hypocreomycetidae</taxon>
        <taxon>Microascales</taxon>
        <taxon>Microascaceae</taxon>
        <taxon>Scedosporium</taxon>
    </lineage>
</organism>
<dbReference type="HOGENOM" id="CLU_655788_0_0_1"/>
<dbReference type="InterPro" id="IPR001138">
    <property type="entry name" value="Zn2Cys6_DnaBD"/>
</dbReference>
<dbReference type="KEGG" id="sapo:SAPIO_CDS10303"/>
<keyword evidence="2" id="KW-0539">Nucleus</keyword>
<evidence type="ECO:0000313" key="5">
    <source>
        <dbReference type="Proteomes" id="UP000028545"/>
    </source>
</evidence>
<evidence type="ECO:0000313" key="4">
    <source>
        <dbReference type="EMBL" id="KEZ38956.1"/>
    </source>
</evidence>
<reference evidence="4 5" key="1">
    <citation type="journal article" date="2014" name="Genome Announc.">
        <title>Draft genome sequence of the pathogenic fungus Scedosporium apiospermum.</title>
        <authorList>
            <person name="Vandeputte P."/>
            <person name="Ghamrawi S."/>
            <person name="Rechenmann M."/>
            <person name="Iltis A."/>
            <person name="Giraud S."/>
            <person name="Fleury M."/>
            <person name="Thornton C."/>
            <person name="Delhaes L."/>
            <person name="Meyer W."/>
            <person name="Papon N."/>
            <person name="Bouchara J.P."/>
        </authorList>
    </citation>
    <scope>NUCLEOTIDE SEQUENCE [LARGE SCALE GENOMIC DNA]</scope>
    <source>
        <strain evidence="4 5">IHEM 14462</strain>
    </source>
</reference>
<sequence>MKPFTLRRRDSDALIAPRTSVGAARRGQRPRACDACFHSKSSCDSGNPCSRCLSRDSECTYKRLEDPSLHVTDELISSTATNASEGTTRLAVPFLLGVSDPHASSMVESVIDEDNVDEYPREDILDAPPSNASPAIPVAEDFPMDYGPFSWSMNQYYLEEFTQGIYGDLFLQDLDMGTPSSGNGSDLVFDSLSLCSVRLVDDLDRFRISTHADHSPQDASSIPDIDMPTMKRIFSAENLKSHLSAFFRWTNVVIPLVHRPTFDIDIADPALLVSAFLCGSLYNPTEDVAERDACFDIAEEYVFSRLKEQVDLQRTLQTPVWKNRELVALMQAAMLTYGRQWITSRPDARRRSRKVRLPALLEVVRGLGFTRIKHAITPEGNVPSWEDFILLETCISLRALTVKDLEILIFGESSSGGQP</sequence>
<dbReference type="Proteomes" id="UP000028545">
    <property type="component" value="Unassembled WGS sequence"/>
</dbReference>
<dbReference type="CDD" id="cd12148">
    <property type="entry name" value="fungal_TF_MHR"/>
    <property type="match status" value="1"/>
</dbReference>
<dbReference type="Pfam" id="PF04082">
    <property type="entry name" value="Fungal_trans"/>
    <property type="match status" value="1"/>
</dbReference>
<dbReference type="GO" id="GO:0000981">
    <property type="term" value="F:DNA-binding transcription factor activity, RNA polymerase II-specific"/>
    <property type="evidence" value="ECO:0007669"/>
    <property type="project" value="InterPro"/>
</dbReference>
<dbReference type="GeneID" id="27719486"/>
<dbReference type="GO" id="GO:0008270">
    <property type="term" value="F:zinc ion binding"/>
    <property type="evidence" value="ECO:0007669"/>
    <property type="project" value="InterPro"/>
</dbReference>
<evidence type="ECO:0000256" key="1">
    <source>
        <dbReference type="ARBA" id="ARBA00022723"/>
    </source>
</evidence>
<dbReference type="OMA" id="IIHQPTY"/>
<dbReference type="RefSeq" id="XP_016638755.1">
    <property type="nucleotide sequence ID" value="XM_016783914.1"/>
</dbReference>
<dbReference type="InterPro" id="IPR050987">
    <property type="entry name" value="AtrR-like"/>
</dbReference>
<feature type="domain" description="Zn(2)-C6 fungal-type" evidence="3">
    <location>
        <begin position="32"/>
        <end position="61"/>
    </location>
</feature>
<dbReference type="PROSITE" id="PS50048">
    <property type="entry name" value="ZN2_CY6_FUNGAL_2"/>
    <property type="match status" value="1"/>
</dbReference>
<evidence type="ECO:0000256" key="2">
    <source>
        <dbReference type="ARBA" id="ARBA00023242"/>
    </source>
</evidence>
<dbReference type="OrthoDB" id="3945418at2759"/>
<gene>
    <name evidence="4" type="ORF">SAPIO_CDS10303</name>
</gene>
<dbReference type="Pfam" id="PF00172">
    <property type="entry name" value="Zn_clus"/>
    <property type="match status" value="1"/>
</dbReference>
<dbReference type="InterPro" id="IPR036864">
    <property type="entry name" value="Zn2-C6_fun-type_DNA-bd_sf"/>
</dbReference>
<evidence type="ECO:0000259" key="3">
    <source>
        <dbReference type="PROSITE" id="PS50048"/>
    </source>
</evidence>
<protein>
    <recommendedName>
        <fullName evidence="3">Zn(2)-C6 fungal-type domain-containing protein</fullName>
    </recommendedName>
</protein>
<name>A0A084FV44_PSEDA</name>
<dbReference type="CDD" id="cd00067">
    <property type="entry name" value="GAL4"/>
    <property type="match status" value="1"/>
</dbReference>
<dbReference type="AlphaFoldDB" id="A0A084FV44"/>
<dbReference type="SMART" id="SM00066">
    <property type="entry name" value="GAL4"/>
    <property type="match status" value="1"/>
</dbReference>
<dbReference type="SUPFAM" id="SSF57701">
    <property type="entry name" value="Zn2/Cys6 DNA-binding domain"/>
    <property type="match status" value="1"/>
</dbReference>
<dbReference type="InterPro" id="IPR007219">
    <property type="entry name" value="XnlR_reg_dom"/>
</dbReference>
<keyword evidence="5" id="KW-1185">Reference proteome</keyword>
<proteinExistence type="predicted"/>
<dbReference type="Gene3D" id="4.10.240.10">
    <property type="entry name" value="Zn(2)-C6 fungal-type DNA-binding domain"/>
    <property type="match status" value="1"/>
</dbReference>
<comment type="caution">
    <text evidence="4">The sequence shown here is derived from an EMBL/GenBank/DDBJ whole genome shotgun (WGS) entry which is preliminary data.</text>
</comment>
<dbReference type="PANTHER" id="PTHR46910:SF40">
    <property type="entry name" value="ZN(II)2CYS6 TRANSCRIPTION FACTOR (EUROFUNG)"/>
    <property type="match status" value="1"/>
</dbReference>